<dbReference type="Pfam" id="PF06742">
    <property type="entry name" value="DUF1214"/>
    <property type="match status" value="2"/>
</dbReference>
<feature type="domain" description="DUF1254" evidence="2">
    <location>
        <begin position="84"/>
        <end position="203"/>
    </location>
</feature>
<dbReference type="Proteomes" id="UP000427769">
    <property type="component" value="Chromosome"/>
</dbReference>
<dbReference type="PANTHER" id="PTHR36509:SF3">
    <property type="entry name" value="SIGNAL PEPTIDE PROTEIN"/>
    <property type="match status" value="1"/>
</dbReference>
<dbReference type="Gene3D" id="2.60.40.1610">
    <property type="entry name" value="Domain of unknown function DUF1254"/>
    <property type="match status" value="2"/>
</dbReference>
<feature type="domain" description="DUF1254" evidence="2">
    <location>
        <begin position="569"/>
        <end position="689"/>
    </location>
</feature>
<gene>
    <name evidence="3" type="ORF">DSCW_22450</name>
</gene>
<name>A0A5K7Z1P7_9BACT</name>
<dbReference type="InterPro" id="IPR010621">
    <property type="entry name" value="DUF1214"/>
</dbReference>
<feature type="domain" description="DUF1214" evidence="1">
    <location>
        <begin position="354"/>
        <end position="459"/>
    </location>
</feature>
<dbReference type="InterPro" id="IPR037049">
    <property type="entry name" value="DUF1214_C_sf"/>
</dbReference>
<proteinExistence type="predicted"/>
<dbReference type="KEGG" id="dwd:DSCW_22450"/>
<sequence length="965" mass="105712">MTPVEYQPTPASILTPDHVETRLGSLSFFDGYPSPETVNKVYDHLDFQRGVRAFLDGLPIASLHAMREGLREMGCVNGKVGIFETLMDARTLFLTANTESVYAVTWLDLKDGPMVVESAPNTLGILDDFWFGHVTDLGNTGPDKGQGGKFLILPPGYDGDVPEGYHTFTSRTFGNWLIWRGFLVDGDPGPAVANLKKNTRIYPLASRETPPATEFVNLSGRSFNTVHANDITFFKEVHAVLQEESVSDLDPEFLGLLAAVGIEKGKPFAPDARMTDILTDAAAVGNATARAIVFKTRDPESFYYKDSAWKTGFIGGSHEFEVNGVRLLDGRTLFFYYATGITPAMAAKMVGVGSQYAGATVDSEGRALDGGYTYRIRMPKNVPVKDFWSLVLYDNQTRSMLQTDQPFPSLNSERGVVANADGSTDVYFGPRAPEGKESNWIQTVPGKGWSVILRLYGPLEPWFDKTWRPGEVERLEDIPAVAAAGARPKMATDIPVSITTPDRVETRIGTLEFFDGFPTPETVDLVYDNLDFLRGVEAFLSVCPAASLEAMLEGIASVGVDRNGAISITETLLDARALYLTPNTESVYIGGLLDLSNGPVVVESPPNTLGMVNDHFFRYVSDMGNAGPDKGAGGRYLYLPPGWEGEVPEGYFTYRSPTYKNLMFWRGFLVDGDPQPAIDAAKKLIKVYPLGETADAAEMKFVNTSGRFHNTIHANDIHFYEEARAVIDEEPAAAFSPEILGLLAAIGIEKGRPFSPDARMRGILEEAAAVSNATARAISFRTRDPRAYYYKDSAWFNAFVGGSHEFLRESGARDLDARTMFHYGYTAVTPAMVIKIVGVGSQYAVAALDADGNYLDGSKNYSLTLPAGIPAKDFWSFVNYDPQTRSLLQTPSTQFPSVSSQSGDVVANADGSTTIWFGPEPPVGKESNWVPTVPGKGWFTVLRLYGPLDPWFDKTWRPGKIELVK</sequence>
<organism evidence="3 4">
    <name type="scientific">Desulfosarcina widdelii</name>
    <dbReference type="NCBI Taxonomy" id="947919"/>
    <lineage>
        <taxon>Bacteria</taxon>
        <taxon>Pseudomonadati</taxon>
        <taxon>Thermodesulfobacteriota</taxon>
        <taxon>Desulfobacteria</taxon>
        <taxon>Desulfobacterales</taxon>
        <taxon>Desulfosarcinaceae</taxon>
        <taxon>Desulfosarcina</taxon>
    </lineage>
</organism>
<evidence type="ECO:0008006" key="5">
    <source>
        <dbReference type="Google" id="ProtNLM"/>
    </source>
</evidence>
<dbReference type="AlphaFoldDB" id="A0A5K7Z1P7"/>
<dbReference type="PANTHER" id="PTHR36509">
    <property type="entry name" value="BLL3101 PROTEIN"/>
    <property type="match status" value="1"/>
</dbReference>
<dbReference type="Gene3D" id="1.10.3360.10">
    <property type="entry name" value="VPA0735-like domain"/>
    <property type="match status" value="2"/>
</dbReference>
<keyword evidence="4" id="KW-1185">Reference proteome</keyword>
<evidence type="ECO:0000259" key="2">
    <source>
        <dbReference type="Pfam" id="PF06863"/>
    </source>
</evidence>
<dbReference type="Gene3D" id="2.60.120.600">
    <property type="entry name" value="Domain of unknown function DUF1214, C-terminal domain"/>
    <property type="match status" value="2"/>
</dbReference>
<reference evidence="3 4" key="1">
    <citation type="submission" date="2019-11" db="EMBL/GenBank/DDBJ databases">
        <title>Comparative genomics of hydrocarbon-degrading Desulfosarcina strains.</title>
        <authorList>
            <person name="Watanabe M."/>
            <person name="Kojima H."/>
            <person name="Fukui M."/>
        </authorList>
    </citation>
    <scope>NUCLEOTIDE SEQUENCE [LARGE SCALE GENOMIC DNA]</scope>
    <source>
        <strain evidence="3 4">PP31</strain>
    </source>
</reference>
<dbReference type="InterPro" id="IPR037050">
    <property type="entry name" value="DUF1254_sf"/>
</dbReference>
<protein>
    <recommendedName>
        <fullName evidence="5">DUF1254 domain-containing protein</fullName>
    </recommendedName>
</protein>
<evidence type="ECO:0000313" key="3">
    <source>
        <dbReference type="EMBL" id="BBO74828.1"/>
    </source>
</evidence>
<evidence type="ECO:0000259" key="1">
    <source>
        <dbReference type="Pfam" id="PF06742"/>
    </source>
</evidence>
<accession>A0A5K7Z1P7</accession>
<dbReference type="Pfam" id="PF06863">
    <property type="entry name" value="DUF1254"/>
    <property type="match status" value="2"/>
</dbReference>
<evidence type="ECO:0000313" key="4">
    <source>
        <dbReference type="Proteomes" id="UP000427769"/>
    </source>
</evidence>
<feature type="domain" description="DUF1214" evidence="1">
    <location>
        <begin position="841"/>
        <end position="947"/>
    </location>
</feature>
<dbReference type="InterPro" id="IPR010679">
    <property type="entry name" value="DUF1254"/>
</dbReference>
<dbReference type="SUPFAM" id="SSF160935">
    <property type="entry name" value="VPA0735-like"/>
    <property type="match status" value="2"/>
</dbReference>
<dbReference type="EMBL" id="AP021875">
    <property type="protein sequence ID" value="BBO74828.1"/>
    <property type="molecule type" value="Genomic_DNA"/>
</dbReference>